<dbReference type="Gene3D" id="3.90.226.10">
    <property type="entry name" value="2-enoyl-CoA Hydratase, Chain A, domain 1"/>
    <property type="match status" value="1"/>
</dbReference>
<organism evidence="7 8">
    <name type="scientific">Rhodoferax lithotrophicus</name>
    <dbReference type="NCBI Taxonomy" id="2798804"/>
    <lineage>
        <taxon>Bacteria</taxon>
        <taxon>Pseudomonadati</taxon>
        <taxon>Pseudomonadota</taxon>
        <taxon>Betaproteobacteria</taxon>
        <taxon>Burkholderiales</taxon>
        <taxon>Comamonadaceae</taxon>
        <taxon>Rhodoferax</taxon>
    </lineage>
</organism>
<evidence type="ECO:0000256" key="4">
    <source>
        <dbReference type="ARBA" id="ARBA00023098"/>
    </source>
</evidence>
<accession>A0ABM7MMU0</accession>
<evidence type="ECO:0000256" key="2">
    <source>
        <dbReference type="ARBA" id="ARBA00022832"/>
    </source>
</evidence>
<sequence length="269" mass="28444">MNPVDSTAAPLVLRCNANHVVTLTLNRPQARNALSTELIAALQAELDAIAMDTSLHVVVLAGAGSAFCAGHDLKEIRAAGYAPEYAEALFEACSQLMQRIVSLPQPVIARVQGIATAAGVQLVASCDLAIAADTARFATPGVNIGLFCSTPMVALSRNISPKHAMQMLLTGELMDAATALRFGLINTLVPAAELDAAVDHLANKIASKSRHTLTMGKAAFYRQAELPLAQAYDYAKDVMVTNLQIQDAQEGIGAFIDKRTPIWCHGANP</sequence>
<dbReference type="InterPro" id="IPR014748">
    <property type="entry name" value="Enoyl-CoA_hydra_C"/>
</dbReference>
<dbReference type="PANTHER" id="PTHR43602:SF1">
    <property type="entry name" value="ENOYL-COA HYDRATASE DOMAIN-CONTAINING PROTEIN 3, MITOCHONDRIAL"/>
    <property type="match status" value="1"/>
</dbReference>
<evidence type="ECO:0000256" key="3">
    <source>
        <dbReference type="ARBA" id="ARBA00022946"/>
    </source>
</evidence>
<evidence type="ECO:0000256" key="6">
    <source>
        <dbReference type="ARBA" id="ARBA00040545"/>
    </source>
</evidence>
<evidence type="ECO:0000313" key="8">
    <source>
        <dbReference type="Proteomes" id="UP000824366"/>
    </source>
</evidence>
<dbReference type="SUPFAM" id="SSF52096">
    <property type="entry name" value="ClpP/crotonase"/>
    <property type="match status" value="1"/>
</dbReference>
<gene>
    <name evidence="7" type="ORF">MIZ03_2432</name>
</gene>
<protein>
    <recommendedName>
        <fullName evidence="6">Enoyl-CoA hydratase domain-containing protein 3, mitochondrial</fullName>
    </recommendedName>
</protein>
<keyword evidence="4" id="KW-0443">Lipid metabolism</keyword>
<dbReference type="CDD" id="cd06558">
    <property type="entry name" value="crotonase-like"/>
    <property type="match status" value="1"/>
</dbReference>
<evidence type="ECO:0000313" key="7">
    <source>
        <dbReference type="EMBL" id="BCO27544.1"/>
    </source>
</evidence>
<dbReference type="Gene3D" id="1.10.12.10">
    <property type="entry name" value="Lyase 2-enoyl-coa Hydratase, Chain A, domain 2"/>
    <property type="match status" value="1"/>
</dbReference>
<dbReference type="Proteomes" id="UP000824366">
    <property type="component" value="Chromosome"/>
</dbReference>
<dbReference type="InterPro" id="IPR001753">
    <property type="entry name" value="Enoyl-CoA_hydra/iso"/>
</dbReference>
<dbReference type="NCBIfam" id="NF006008">
    <property type="entry name" value="PRK08139.1"/>
    <property type="match status" value="1"/>
</dbReference>
<reference evidence="7 8" key="1">
    <citation type="journal article" date="2021" name="Microbiol. Spectr.">
        <title>A Single Bacterium Capable of Oxidation and Reduction of Iron at Circumneutral pH.</title>
        <authorList>
            <person name="Kato S."/>
            <person name="Ohkuma M."/>
        </authorList>
    </citation>
    <scope>NUCLEOTIDE SEQUENCE [LARGE SCALE GENOMIC DNA]</scope>
    <source>
        <strain evidence="7 8">MIZ03</strain>
    </source>
</reference>
<keyword evidence="2" id="KW-0276">Fatty acid metabolism</keyword>
<keyword evidence="3" id="KW-0809">Transit peptide</keyword>
<dbReference type="InterPro" id="IPR029045">
    <property type="entry name" value="ClpP/crotonase-like_dom_sf"/>
</dbReference>
<name>A0ABM7MMU0_9BURK</name>
<dbReference type="RefSeq" id="WP_223912680.1">
    <property type="nucleotide sequence ID" value="NZ_AP024238.1"/>
</dbReference>
<dbReference type="Pfam" id="PF00378">
    <property type="entry name" value="ECH_1"/>
    <property type="match status" value="1"/>
</dbReference>
<dbReference type="EMBL" id="AP024238">
    <property type="protein sequence ID" value="BCO27544.1"/>
    <property type="molecule type" value="Genomic_DNA"/>
</dbReference>
<keyword evidence="8" id="KW-1185">Reference proteome</keyword>
<comment type="similarity">
    <text evidence="1">Belongs to the enoyl-CoA hydratase/isomerase family.</text>
</comment>
<dbReference type="PANTHER" id="PTHR43602">
    <property type="match status" value="1"/>
</dbReference>
<evidence type="ECO:0000256" key="1">
    <source>
        <dbReference type="ARBA" id="ARBA00005254"/>
    </source>
</evidence>
<dbReference type="InterPro" id="IPR052377">
    <property type="entry name" value="Mitochondrial_ECH-domain"/>
</dbReference>
<comment type="function">
    <text evidence="5">May play a role in fatty acid biosynthesis and insulin sensitivity.</text>
</comment>
<evidence type="ECO:0000256" key="5">
    <source>
        <dbReference type="ARBA" id="ARBA00037410"/>
    </source>
</evidence>
<proteinExistence type="inferred from homology"/>